<dbReference type="Proteomes" id="UP001153461">
    <property type="component" value="Unassembled WGS sequence"/>
</dbReference>
<reference evidence="2" key="1">
    <citation type="submission" date="2021-07" db="EMBL/GenBank/DDBJ databases">
        <authorList>
            <person name="Branca A.L. A."/>
        </authorList>
    </citation>
    <scope>NUCLEOTIDE SEQUENCE</scope>
</reference>
<organism evidence="2 3">
    <name type="scientific">Penicillium nalgiovense</name>
    <dbReference type="NCBI Taxonomy" id="60175"/>
    <lineage>
        <taxon>Eukaryota</taxon>
        <taxon>Fungi</taxon>
        <taxon>Dikarya</taxon>
        <taxon>Ascomycota</taxon>
        <taxon>Pezizomycotina</taxon>
        <taxon>Eurotiomycetes</taxon>
        <taxon>Eurotiomycetidae</taxon>
        <taxon>Eurotiales</taxon>
        <taxon>Aspergillaceae</taxon>
        <taxon>Penicillium</taxon>
    </lineage>
</organism>
<name>A0A9W4NCQ1_PENNA</name>
<evidence type="ECO:0000313" key="2">
    <source>
        <dbReference type="EMBL" id="CAG8336723.1"/>
    </source>
</evidence>
<feature type="coiled-coil region" evidence="1">
    <location>
        <begin position="164"/>
        <end position="191"/>
    </location>
</feature>
<evidence type="ECO:0000256" key="1">
    <source>
        <dbReference type="SAM" id="Coils"/>
    </source>
</evidence>
<dbReference type="AlphaFoldDB" id="A0A9W4NCQ1"/>
<proteinExistence type="predicted"/>
<dbReference type="EMBL" id="CAJVNV010000644">
    <property type="protein sequence ID" value="CAG8336723.1"/>
    <property type="molecule type" value="Genomic_DNA"/>
</dbReference>
<dbReference type="Gene3D" id="1.20.1270.70">
    <property type="entry name" value="Designed single chain three-helix bundle"/>
    <property type="match status" value="1"/>
</dbReference>
<evidence type="ECO:0008006" key="4">
    <source>
        <dbReference type="Google" id="ProtNLM"/>
    </source>
</evidence>
<gene>
    <name evidence="2" type="ORF">PNAL_LOCUS10733</name>
</gene>
<protein>
    <recommendedName>
        <fullName evidence="4">t-SNARE coiled-coil homology domain-containing protein</fullName>
    </recommendedName>
</protein>
<evidence type="ECO:0000313" key="3">
    <source>
        <dbReference type="Proteomes" id="UP001153461"/>
    </source>
</evidence>
<sequence>MSNNKHDHDYEASLALDVPDSSYDPFHYLGTNEMMHCTQADIDPYNVLSAFVQQQDVIMENDGFESEAYREASRVAPMTELYRDGSDYGISQVDTLLSSSRPQGPREIETIPHTDEALSITLKRFTSTIGQFGALSQTLGNKIEGLNSRFDSMERGLDSMGNRLDSIKQSMDSMKDRMDNLSQGTESLEDKFKTVNKYLLEVIRREQMVMKEFGDLASRYHQQEI</sequence>
<keyword evidence="1" id="KW-0175">Coiled coil</keyword>
<comment type="caution">
    <text evidence="2">The sequence shown here is derived from an EMBL/GenBank/DDBJ whole genome shotgun (WGS) entry which is preliminary data.</text>
</comment>
<dbReference type="SUPFAM" id="SSF57997">
    <property type="entry name" value="Tropomyosin"/>
    <property type="match status" value="1"/>
</dbReference>
<accession>A0A9W4NCQ1</accession>